<evidence type="ECO:0000313" key="13">
    <source>
        <dbReference type="Proteomes" id="UP000320776"/>
    </source>
</evidence>
<dbReference type="InterPro" id="IPR027417">
    <property type="entry name" value="P-loop_NTPase"/>
</dbReference>
<dbReference type="GO" id="GO:0015421">
    <property type="term" value="F:ABC-type oligopeptide transporter activity"/>
    <property type="evidence" value="ECO:0007669"/>
    <property type="project" value="TreeGrafter"/>
</dbReference>
<feature type="domain" description="ABC transporter" evidence="10">
    <location>
        <begin position="336"/>
        <end position="577"/>
    </location>
</feature>
<feature type="transmembrane region" description="Helical" evidence="9">
    <location>
        <begin position="163"/>
        <end position="184"/>
    </location>
</feature>
<dbReference type="AlphaFoldDB" id="A0A517DWU5"/>
<dbReference type="EMBL" id="CP036259">
    <property type="protein sequence ID" value="QDR81726.1"/>
    <property type="molecule type" value="Genomic_DNA"/>
</dbReference>
<evidence type="ECO:0000256" key="9">
    <source>
        <dbReference type="SAM" id="Phobius"/>
    </source>
</evidence>
<dbReference type="KEGG" id="sted:SPTER_31380"/>
<comment type="subcellular location">
    <subcellularLocation>
        <location evidence="1">Cell membrane</location>
        <topology evidence="1">Multi-pass membrane protein</topology>
    </subcellularLocation>
</comment>
<keyword evidence="12" id="KW-0378">Hydrolase</keyword>
<dbReference type="GO" id="GO:0005886">
    <property type="term" value="C:plasma membrane"/>
    <property type="evidence" value="ECO:0007669"/>
    <property type="project" value="UniProtKB-SubCell"/>
</dbReference>
<dbReference type="InterPro" id="IPR036640">
    <property type="entry name" value="ABC1_TM_sf"/>
</dbReference>
<reference evidence="12 13" key="1">
    <citation type="submission" date="2019-02" db="EMBL/GenBank/DDBJ databases">
        <title>Closed genome of Sporomusa termitida DSM 4440.</title>
        <authorList>
            <person name="Poehlein A."/>
            <person name="Daniel R."/>
        </authorList>
    </citation>
    <scope>NUCLEOTIDE SEQUENCE [LARGE SCALE GENOMIC DNA]</scope>
    <source>
        <strain evidence="12 13">DSM 4440</strain>
    </source>
</reference>
<dbReference type="EC" id="3.6.3.-" evidence="12"/>
<gene>
    <name evidence="12" type="ORF">SPTER_31380</name>
</gene>
<dbReference type="FunFam" id="3.40.50.300:FF:000221">
    <property type="entry name" value="Multidrug ABC transporter ATP-binding protein"/>
    <property type="match status" value="1"/>
</dbReference>
<evidence type="ECO:0000256" key="4">
    <source>
        <dbReference type="ARBA" id="ARBA00022692"/>
    </source>
</evidence>
<dbReference type="PROSITE" id="PS50893">
    <property type="entry name" value="ABC_TRANSPORTER_2"/>
    <property type="match status" value="1"/>
</dbReference>
<evidence type="ECO:0000259" key="11">
    <source>
        <dbReference type="PROSITE" id="PS50929"/>
    </source>
</evidence>
<evidence type="ECO:0000313" key="12">
    <source>
        <dbReference type="EMBL" id="QDR81726.1"/>
    </source>
</evidence>
<dbReference type="SMART" id="SM00382">
    <property type="entry name" value="AAA"/>
    <property type="match status" value="1"/>
</dbReference>
<keyword evidence="7 9" id="KW-1133">Transmembrane helix</keyword>
<dbReference type="Gene3D" id="3.40.50.300">
    <property type="entry name" value="P-loop containing nucleotide triphosphate hydrolases"/>
    <property type="match status" value="1"/>
</dbReference>
<keyword evidence="6 12" id="KW-0067">ATP-binding</keyword>
<dbReference type="InterPro" id="IPR003439">
    <property type="entry name" value="ABC_transporter-like_ATP-bd"/>
</dbReference>
<proteinExistence type="predicted"/>
<protein>
    <submittedName>
        <fullName evidence="12">Multidrug export ATP-binding/permease protein</fullName>
        <ecNumber evidence="12">3.6.3.-</ecNumber>
    </submittedName>
</protein>
<accession>A0A517DWU5</accession>
<dbReference type="SUPFAM" id="SSF90123">
    <property type="entry name" value="ABC transporter transmembrane region"/>
    <property type="match status" value="1"/>
</dbReference>
<evidence type="ECO:0000256" key="2">
    <source>
        <dbReference type="ARBA" id="ARBA00022448"/>
    </source>
</evidence>
<keyword evidence="13" id="KW-1185">Reference proteome</keyword>
<evidence type="ECO:0000256" key="3">
    <source>
        <dbReference type="ARBA" id="ARBA00022475"/>
    </source>
</evidence>
<dbReference type="GO" id="GO:0005524">
    <property type="term" value="F:ATP binding"/>
    <property type="evidence" value="ECO:0007669"/>
    <property type="project" value="UniProtKB-KW"/>
</dbReference>
<evidence type="ECO:0000259" key="10">
    <source>
        <dbReference type="PROSITE" id="PS50893"/>
    </source>
</evidence>
<keyword evidence="8 9" id="KW-0472">Membrane</keyword>
<dbReference type="PANTHER" id="PTHR43394">
    <property type="entry name" value="ATP-DEPENDENT PERMEASE MDL1, MITOCHONDRIAL"/>
    <property type="match status" value="1"/>
</dbReference>
<dbReference type="CDD" id="cd07346">
    <property type="entry name" value="ABC_6TM_exporters"/>
    <property type="match status" value="1"/>
</dbReference>
<dbReference type="Pfam" id="PF00664">
    <property type="entry name" value="ABC_membrane"/>
    <property type="match status" value="1"/>
</dbReference>
<evidence type="ECO:0000256" key="7">
    <source>
        <dbReference type="ARBA" id="ARBA00022989"/>
    </source>
</evidence>
<keyword evidence="4 9" id="KW-0812">Transmembrane</keyword>
<name>A0A517DWU5_9FIRM</name>
<organism evidence="12 13">
    <name type="scientific">Sporomusa termitida</name>
    <dbReference type="NCBI Taxonomy" id="2377"/>
    <lineage>
        <taxon>Bacteria</taxon>
        <taxon>Bacillati</taxon>
        <taxon>Bacillota</taxon>
        <taxon>Negativicutes</taxon>
        <taxon>Selenomonadales</taxon>
        <taxon>Sporomusaceae</taxon>
        <taxon>Sporomusa</taxon>
    </lineage>
</organism>
<feature type="transmembrane region" description="Helical" evidence="9">
    <location>
        <begin position="134"/>
        <end position="156"/>
    </location>
</feature>
<evidence type="ECO:0000256" key="6">
    <source>
        <dbReference type="ARBA" id="ARBA00022840"/>
    </source>
</evidence>
<feature type="transmembrane region" description="Helical" evidence="9">
    <location>
        <begin position="58"/>
        <end position="79"/>
    </location>
</feature>
<keyword evidence="5" id="KW-0547">Nucleotide-binding</keyword>
<dbReference type="PROSITE" id="PS50929">
    <property type="entry name" value="ABC_TM1F"/>
    <property type="match status" value="1"/>
</dbReference>
<dbReference type="InterPro" id="IPR039421">
    <property type="entry name" value="Type_1_exporter"/>
</dbReference>
<feature type="transmembrane region" description="Helical" evidence="9">
    <location>
        <begin position="282"/>
        <end position="300"/>
    </location>
</feature>
<dbReference type="PROSITE" id="PS00211">
    <property type="entry name" value="ABC_TRANSPORTER_1"/>
    <property type="match status" value="1"/>
</dbReference>
<dbReference type="RefSeq" id="WP_144351186.1">
    <property type="nucleotide sequence ID" value="NZ_CP036259.1"/>
</dbReference>
<dbReference type="PANTHER" id="PTHR43394:SF1">
    <property type="entry name" value="ATP-BINDING CASSETTE SUB-FAMILY B MEMBER 10, MITOCHONDRIAL"/>
    <property type="match status" value="1"/>
</dbReference>
<dbReference type="Proteomes" id="UP000320776">
    <property type="component" value="Chromosome"/>
</dbReference>
<dbReference type="InterPro" id="IPR011527">
    <property type="entry name" value="ABC1_TM_dom"/>
</dbReference>
<sequence length="599" mass="64651">MEENNWLKTVWLFAGGCRLQLLLAILCAIVSVAGSMVPYLGVYQIIILFLEEQATVRAVLFWAALSLGGHLIQLGFYALSTMLAHFSAYSILENMRLRIADRLLQAPLGTVLNQTAGKMKSVIVDKVESVEVPLAHLIPEGTANLLLPLAIFAYLLAIDWRMALAATLTIPAAAVIYAVLLQAFDRKYAEYMAAGNYVNSVIVEYIEGIEVIKAFNQSAASYERYERAVGQFREYTLAWFRSTWKVMNLGGAVLPSTLLGAMPAGMYLYLNGTLQPAELTMCLILSLGLVAPLTSFTVFVNDDKAIEYAVKDAADFLNLPGLPVAAAPVELAAYDIALDQVSFAYDAAAPGTAGGRRVLDGLTLRLPQGTFTALVGPSGSGKSTVARLIARFWDVGNGAVRIGGVNIKDLPLSQLADTVSFVTQDNFLFNCSLRENIRLGNPRASDEEVMAAARAACCDGFIRRLAKGYDTGAGEAGSRLSGGEKQRIAIARAILKNAPVVILDEATAFTDPENEDKLQQSLAALTRDKTLLVIAHRLSTIIRAGQIVVMEQGRIVQTGTHAALLAGCPLYRSMWAAHTGARQWAANHEQGDNSPCCKQ</sequence>
<feature type="transmembrane region" description="Helical" evidence="9">
    <location>
        <begin position="20"/>
        <end position="46"/>
    </location>
</feature>
<dbReference type="SUPFAM" id="SSF52540">
    <property type="entry name" value="P-loop containing nucleoside triphosphate hydrolases"/>
    <property type="match status" value="1"/>
</dbReference>
<evidence type="ECO:0000256" key="1">
    <source>
        <dbReference type="ARBA" id="ARBA00004651"/>
    </source>
</evidence>
<evidence type="ECO:0000256" key="8">
    <source>
        <dbReference type="ARBA" id="ARBA00023136"/>
    </source>
</evidence>
<feature type="domain" description="ABC transmembrane type-1" evidence="11">
    <location>
        <begin position="22"/>
        <end position="302"/>
    </location>
</feature>
<dbReference type="Gene3D" id="1.20.1560.10">
    <property type="entry name" value="ABC transporter type 1, transmembrane domain"/>
    <property type="match status" value="1"/>
</dbReference>
<evidence type="ECO:0000256" key="5">
    <source>
        <dbReference type="ARBA" id="ARBA00022741"/>
    </source>
</evidence>
<keyword evidence="2" id="KW-0813">Transport</keyword>
<dbReference type="GO" id="GO:0016887">
    <property type="term" value="F:ATP hydrolysis activity"/>
    <property type="evidence" value="ECO:0007669"/>
    <property type="project" value="InterPro"/>
</dbReference>
<dbReference type="Pfam" id="PF00005">
    <property type="entry name" value="ABC_tran"/>
    <property type="match status" value="1"/>
</dbReference>
<feature type="transmembrane region" description="Helical" evidence="9">
    <location>
        <begin position="249"/>
        <end position="270"/>
    </location>
</feature>
<dbReference type="OrthoDB" id="9762778at2"/>
<keyword evidence="3" id="KW-1003">Cell membrane</keyword>
<dbReference type="InterPro" id="IPR003593">
    <property type="entry name" value="AAA+_ATPase"/>
</dbReference>
<dbReference type="InterPro" id="IPR017871">
    <property type="entry name" value="ABC_transporter-like_CS"/>
</dbReference>